<dbReference type="SUPFAM" id="SSF49452">
    <property type="entry name" value="Starch-binding domain-like"/>
    <property type="match status" value="1"/>
</dbReference>
<dbReference type="Pfam" id="PF03714">
    <property type="entry name" value="PUD"/>
    <property type="match status" value="1"/>
</dbReference>
<name>U2DXT8_9MOLU</name>
<dbReference type="EC" id="3.2.1.41" evidence="7"/>
<dbReference type="Pfam" id="PF21653">
    <property type="entry name" value="pulA_all-beta"/>
    <property type="match status" value="1"/>
</dbReference>
<keyword evidence="4" id="KW-0106">Calcium</keyword>
<dbReference type="RefSeq" id="WP_008826918.1">
    <property type="nucleotide sequence ID" value="NZ_AFNU02000002.1"/>
</dbReference>
<dbReference type="InterPro" id="IPR004193">
    <property type="entry name" value="Glyco_hydro_13_N"/>
</dbReference>
<dbReference type="GO" id="GO:0016740">
    <property type="term" value="F:transferase activity"/>
    <property type="evidence" value="ECO:0007669"/>
    <property type="project" value="UniProtKB-KW"/>
</dbReference>
<evidence type="ECO:0000313" key="13">
    <source>
        <dbReference type="Proteomes" id="UP000005707"/>
    </source>
</evidence>
<dbReference type="SUPFAM" id="SSF81296">
    <property type="entry name" value="E set domains"/>
    <property type="match status" value="1"/>
</dbReference>
<evidence type="ECO:0000256" key="4">
    <source>
        <dbReference type="ARBA" id="ARBA00022837"/>
    </source>
</evidence>
<feature type="chain" id="PRO_5004626393" description="pullulanase" evidence="10">
    <location>
        <begin position="25"/>
        <end position="897"/>
    </location>
</feature>
<dbReference type="PROSITE" id="PS51257">
    <property type="entry name" value="PROKAR_LIPOPROTEIN"/>
    <property type="match status" value="1"/>
</dbReference>
<evidence type="ECO:0000256" key="5">
    <source>
        <dbReference type="ARBA" id="ARBA00023295"/>
    </source>
</evidence>
<keyword evidence="12" id="KW-0808">Transferase</keyword>
<sequence>MKLKTILRLLLSLFLVVLVGCTSRVDTTSTTELTDVSVETNHTQQNDDEKLGDKTLVIHYKRTNGDYDDWNLWLWQSRPIDKDGKEYSFTRSDDFGKVARIPLKAELNDSTKIGIIVKKGDWEEKDIDQNRFINTYETDENNEVHVWLLQGEEMIYKNLDNMYLGPRVTAYTINSLREITIETDQEISNQDKIELLGGLENLDIRDVNINTDGMGATLTLAGDFDFSHTDYRILINGSTAKSFKGESLYNTNLFDEFLYYDGDDLGVTYTKSQSSFRVWAPIASEMKLTLYNGGDATKNDIYKQIDMTKSLKGTWVATVDEDLHGKYYTYKVTNHGNTHEVVDPYAKSAGVNGRRGMILDLNTTDPLNWNLTTAKTFVEHEDAIIYELHVRDLSIHETSNVKDEYKGKFMAFTQEGTTYTNEDTGVTVTTGLDHIKELGITHVHLLPAFDYASVDERRNDQFNWGYDPLNFNVPEGSYSTDPYNGEVRVNEFKQMVQSMHQNGIRVVMDVVYNHTGPTHDSNLNKLVPNYYYRIVDGHWSNGSGTGSETASERKMVRKFIVDSVVYWATEYKIDGFRFDLMALHDIETMNQVRAALDEIDPSIIVYGEGWTGGLTPLPWEQQVQKHHISQVPGVGVFNDDIREGLKSGFIQTGDRINDVKFGIVGAIDYYDPNNSNDQTYSDKYTWASDPQQSINYVTSHDNETLWDQIYNTAGHELESTRIQMQKLANSVVLTSQGIPFLHAGVDFLRTKDGEHNSYNLPDEINQLEWDRKAEYNYVFEYYKGLIKLRNEHPAFRLNTREEVIEHFNFIHIETYSDSGEFEIIGYTLNNHANGDDWETILVLFNGNDTERTVDLAEYLDGTWNVVVDENTAGTEILDTVDADSITVAGHGTIIAYK</sequence>
<reference evidence="12 13" key="1">
    <citation type="journal article" date="2011" name="J. Bacteriol.">
        <title>Genome sequence of Haloplasma contractile, an unusual contractile bacterium from a deep-sea anoxic brine lake.</title>
        <authorList>
            <person name="Antunes A."/>
            <person name="Alam I."/>
            <person name="El Dorry H."/>
            <person name="Siam R."/>
            <person name="Robertson A."/>
            <person name="Bajic V.B."/>
            <person name="Stingl U."/>
        </authorList>
    </citation>
    <scope>NUCLEOTIDE SEQUENCE [LARGE SCALE GENOMIC DNA]</scope>
    <source>
        <strain evidence="12 13">SSD-17B</strain>
    </source>
</reference>
<comment type="catalytic activity">
    <reaction evidence="6">
        <text>Hydrolysis of (1-&gt;6)-alpha-D-glucosidic linkages in pullulan, amylopectin and glycogen, and in the alpha- and beta-limit dextrins of amylopectin and glycogen.</text>
        <dbReference type="EC" id="3.2.1.41"/>
    </reaction>
</comment>
<evidence type="ECO:0000256" key="9">
    <source>
        <dbReference type="ARBA" id="ARBA00031076"/>
    </source>
</evidence>
<dbReference type="InterPro" id="IPR049117">
    <property type="entry name" value="pulA_all-beta"/>
</dbReference>
<evidence type="ECO:0000256" key="1">
    <source>
        <dbReference type="ARBA" id="ARBA00008061"/>
    </source>
</evidence>
<dbReference type="InterPro" id="IPR013783">
    <property type="entry name" value="Ig-like_fold"/>
</dbReference>
<evidence type="ECO:0000256" key="7">
    <source>
        <dbReference type="ARBA" id="ARBA00024062"/>
    </source>
</evidence>
<accession>U2DXT8</accession>
<dbReference type="CDD" id="cd11341">
    <property type="entry name" value="AmyAc_Pullulanase_LD-like"/>
    <property type="match status" value="1"/>
</dbReference>
<dbReference type="InterPro" id="IPR011840">
    <property type="entry name" value="PulA_typeI"/>
</dbReference>
<organism evidence="12 13">
    <name type="scientific">Haloplasma contractile SSD-17B</name>
    <dbReference type="NCBI Taxonomy" id="1033810"/>
    <lineage>
        <taxon>Bacteria</taxon>
        <taxon>Bacillati</taxon>
        <taxon>Mycoplasmatota</taxon>
        <taxon>Mollicutes</taxon>
        <taxon>Haloplasmatales</taxon>
        <taxon>Haloplasmataceae</taxon>
        <taxon>Haloplasma</taxon>
    </lineage>
</organism>
<dbReference type="InterPro" id="IPR013784">
    <property type="entry name" value="Carb-bd-like_fold"/>
</dbReference>
<gene>
    <name evidence="12" type="ORF">HLPCO_000681</name>
</gene>
<evidence type="ECO:0000259" key="11">
    <source>
        <dbReference type="SMART" id="SM00642"/>
    </source>
</evidence>
<dbReference type="OrthoDB" id="9800174at2"/>
<dbReference type="GO" id="GO:0005975">
    <property type="term" value="P:carbohydrate metabolic process"/>
    <property type="evidence" value="ECO:0007669"/>
    <property type="project" value="InterPro"/>
</dbReference>
<dbReference type="InterPro" id="IPR014756">
    <property type="entry name" value="Ig_E-set"/>
</dbReference>
<dbReference type="Gene3D" id="2.60.40.10">
    <property type="entry name" value="Immunoglobulins"/>
    <property type="match status" value="1"/>
</dbReference>
<comment type="similarity">
    <text evidence="1">Belongs to the glycosyl hydrolase 13 family.</text>
</comment>
<dbReference type="Gene3D" id="2.60.40.1180">
    <property type="entry name" value="Golgi alpha-mannosidase II"/>
    <property type="match status" value="1"/>
</dbReference>
<dbReference type="eggNOG" id="COG1523">
    <property type="taxonomic scope" value="Bacteria"/>
</dbReference>
<dbReference type="CDD" id="cd10315">
    <property type="entry name" value="CBM41_pullulanase"/>
    <property type="match status" value="1"/>
</dbReference>
<keyword evidence="2 10" id="KW-0732">Signal</keyword>
<dbReference type="Gene3D" id="3.20.20.80">
    <property type="entry name" value="Glycosidases"/>
    <property type="match status" value="1"/>
</dbReference>
<reference evidence="12 13" key="2">
    <citation type="journal article" date="2013" name="PLoS ONE">
        <title>INDIGO - INtegrated Data Warehouse of MIcrobial GenOmes with Examples from the Red Sea Extremophiles.</title>
        <authorList>
            <person name="Alam I."/>
            <person name="Antunes A."/>
            <person name="Kamau A.A."/>
            <person name="Ba Alawi W."/>
            <person name="Kalkatawi M."/>
            <person name="Stingl U."/>
            <person name="Bajic V.B."/>
        </authorList>
    </citation>
    <scope>NUCLEOTIDE SEQUENCE [LARGE SCALE GENOMIC DNA]</scope>
    <source>
        <strain evidence="12 13">SSD-17B</strain>
    </source>
</reference>
<dbReference type="InterPro" id="IPR013780">
    <property type="entry name" value="Glyco_hydro_b"/>
</dbReference>
<dbReference type="SUPFAM" id="SSF51445">
    <property type="entry name" value="(Trans)glycosidases"/>
    <property type="match status" value="1"/>
</dbReference>
<dbReference type="InterPro" id="IPR005323">
    <property type="entry name" value="CBM41_pullulanase"/>
</dbReference>
<feature type="domain" description="Glycosyl hydrolase family 13 catalytic" evidence="11">
    <location>
        <begin position="417"/>
        <end position="789"/>
    </location>
</feature>
<keyword evidence="3" id="KW-0378">Hydrolase</keyword>
<comment type="caution">
    <text evidence="12">The sequence shown here is derived from an EMBL/GenBank/DDBJ whole genome shotgun (WGS) entry which is preliminary data.</text>
</comment>
<proteinExistence type="inferred from homology"/>
<dbReference type="GO" id="GO:0051060">
    <property type="term" value="F:pullulanase activity"/>
    <property type="evidence" value="ECO:0007669"/>
    <property type="project" value="UniProtKB-EC"/>
</dbReference>
<evidence type="ECO:0000313" key="12">
    <source>
        <dbReference type="EMBL" id="ERJ13072.1"/>
    </source>
</evidence>
<evidence type="ECO:0000256" key="10">
    <source>
        <dbReference type="SAM" id="SignalP"/>
    </source>
</evidence>
<dbReference type="EMBL" id="AFNU02000002">
    <property type="protein sequence ID" value="ERJ13072.1"/>
    <property type="molecule type" value="Genomic_DNA"/>
</dbReference>
<dbReference type="GO" id="GO:0030246">
    <property type="term" value="F:carbohydrate binding"/>
    <property type="evidence" value="ECO:0007669"/>
    <property type="project" value="InterPro"/>
</dbReference>
<dbReference type="CDD" id="cd02860">
    <property type="entry name" value="E_set_Pullulanase"/>
    <property type="match status" value="1"/>
</dbReference>
<dbReference type="InterPro" id="IPR006047">
    <property type="entry name" value="GH13_cat_dom"/>
</dbReference>
<evidence type="ECO:0000256" key="8">
    <source>
        <dbReference type="ARBA" id="ARBA00029618"/>
    </source>
</evidence>
<feature type="signal peptide" evidence="10">
    <location>
        <begin position="1"/>
        <end position="24"/>
    </location>
</feature>
<keyword evidence="13" id="KW-1185">Reference proteome</keyword>
<dbReference type="Pfam" id="PF00128">
    <property type="entry name" value="Alpha-amylase"/>
    <property type="match status" value="1"/>
</dbReference>
<dbReference type="Pfam" id="PF02922">
    <property type="entry name" value="CBM_48"/>
    <property type="match status" value="1"/>
</dbReference>
<dbReference type="InterPro" id="IPR017853">
    <property type="entry name" value="GH"/>
</dbReference>
<dbReference type="NCBIfam" id="TIGR02104">
    <property type="entry name" value="pulA_typeI"/>
    <property type="match status" value="1"/>
</dbReference>
<evidence type="ECO:0000256" key="3">
    <source>
        <dbReference type="ARBA" id="ARBA00022801"/>
    </source>
</evidence>
<dbReference type="STRING" id="1033810.HLPCO_000681"/>
<dbReference type="AlphaFoldDB" id="U2DXT8"/>
<dbReference type="SMART" id="SM00642">
    <property type="entry name" value="Aamy"/>
    <property type="match status" value="1"/>
</dbReference>
<dbReference type="Gene3D" id="2.60.40.1110">
    <property type="match status" value="1"/>
</dbReference>
<protein>
    <recommendedName>
        <fullName evidence="7">pullulanase</fullName>
        <ecNumber evidence="7">3.2.1.41</ecNumber>
    </recommendedName>
    <alternativeName>
        <fullName evidence="8">Alpha-dextrin endo-1,6-alpha-glucosidase</fullName>
    </alternativeName>
    <alternativeName>
        <fullName evidence="9">Pullulan 6-glucanohydrolase</fullName>
    </alternativeName>
</protein>
<evidence type="ECO:0000256" key="2">
    <source>
        <dbReference type="ARBA" id="ARBA00022729"/>
    </source>
</evidence>
<dbReference type="InParanoid" id="U2DXT8"/>
<keyword evidence="5" id="KW-0326">Glycosidase</keyword>
<dbReference type="FunCoup" id="U2DXT8">
    <property type="interactions" value="136"/>
</dbReference>
<evidence type="ECO:0000256" key="6">
    <source>
        <dbReference type="ARBA" id="ARBA00023965"/>
    </source>
</evidence>
<dbReference type="PANTHER" id="PTHR43002">
    <property type="entry name" value="GLYCOGEN DEBRANCHING ENZYME"/>
    <property type="match status" value="1"/>
</dbReference>
<dbReference type="Proteomes" id="UP000005707">
    <property type="component" value="Unassembled WGS sequence"/>
</dbReference>